<dbReference type="InterPro" id="IPR012839">
    <property type="entry name" value="Organic_radical_activase"/>
</dbReference>
<dbReference type="PIRSF" id="PIRSF000371">
    <property type="entry name" value="PFL_act_enz"/>
    <property type="match status" value="1"/>
</dbReference>
<comment type="similarity">
    <text evidence="2 10">Belongs to the organic radical-activating enzymes family.</text>
</comment>
<dbReference type="InterPro" id="IPR007197">
    <property type="entry name" value="rSAM"/>
</dbReference>
<evidence type="ECO:0000256" key="2">
    <source>
        <dbReference type="ARBA" id="ARBA00009777"/>
    </source>
</evidence>
<comment type="subcellular location">
    <subcellularLocation>
        <location evidence="10">Cytoplasm</location>
    </subcellularLocation>
</comment>
<gene>
    <name evidence="12" type="primary">pflA</name>
    <name evidence="12" type="ORF">HLUCCA11_18285</name>
</gene>
<dbReference type="GO" id="GO:0016829">
    <property type="term" value="F:lyase activity"/>
    <property type="evidence" value="ECO:0007669"/>
    <property type="project" value="UniProtKB-KW"/>
</dbReference>
<evidence type="ECO:0000313" key="12">
    <source>
        <dbReference type="EMBL" id="KPQ33475.1"/>
    </source>
</evidence>
<name>A0A0P7YSQ8_9CYAN</name>
<dbReference type="InterPro" id="IPR001989">
    <property type="entry name" value="Radical_activat_CS"/>
</dbReference>
<dbReference type="GO" id="GO:0005737">
    <property type="term" value="C:cytoplasm"/>
    <property type="evidence" value="ECO:0007669"/>
    <property type="project" value="UniProtKB-SubCell"/>
</dbReference>
<dbReference type="InterPro" id="IPR034457">
    <property type="entry name" value="Organic_radical-activating"/>
</dbReference>
<keyword evidence="4 10" id="KW-0004">4Fe-4S</keyword>
<comment type="cofactor">
    <cofactor evidence="10">
        <name>[4Fe-4S] cluster</name>
        <dbReference type="ChEBI" id="CHEBI:49883"/>
    </cofactor>
    <text evidence="10">Binds 1 [4Fe-4S] cluster. The cluster is coordinated with 3 cysteines and an exchangeable S-adenosyl-L-methionine.</text>
</comment>
<organism evidence="12 13">
    <name type="scientific">Phormidesmis priestleyi Ana</name>
    <dbReference type="NCBI Taxonomy" id="1666911"/>
    <lineage>
        <taxon>Bacteria</taxon>
        <taxon>Bacillati</taxon>
        <taxon>Cyanobacteriota</taxon>
        <taxon>Cyanophyceae</taxon>
        <taxon>Leptolyngbyales</taxon>
        <taxon>Leptolyngbyaceae</taxon>
        <taxon>Phormidesmis</taxon>
    </lineage>
</organism>
<accession>A0A0P7YSQ8</accession>
<evidence type="ECO:0000256" key="1">
    <source>
        <dbReference type="ARBA" id="ARBA00003141"/>
    </source>
</evidence>
<dbReference type="InterPro" id="IPR058240">
    <property type="entry name" value="rSAM_sf"/>
</dbReference>
<evidence type="ECO:0000256" key="3">
    <source>
        <dbReference type="ARBA" id="ARBA00021356"/>
    </source>
</evidence>
<keyword evidence="5 10" id="KW-0949">S-adenosyl-L-methionine</keyword>
<dbReference type="EMBL" id="LJZR01000031">
    <property type="protein sequence ID" value="KPQ33475.1"/>
    <property type="molecule type" value="Genomic_DNA"/>
</dbReference>
<reference evidence="12 13" key="1">
    <citation type="submission" date="2015-09" db="EMBL/GenBank/DDBJ databases">
        <title>Identification and resolution of microdiversity through metagenomic sequencing of parallel consortia.</title>
        <authorList>
            <person name="Nelson W.C."/>
            <person name="Romine M.F."/>
            <person name="Lindemann S.R."/>
        </authorList>
    </citation>
    <scope>NUCLEOTIDE SEQUENCE [LARGE SCALE GENOMIC DNA]</scope>
    <source>
        <strain evidence="12">Ana</strain>
    </source>
</reference>
<dbReference type="SFLD" id="SFLDG01066">
    <property type="entry name" value="organic_radical-activating_enz"/>
    <property type="match status" value="1"/>
</dbReference>
<comment type="caution">
    <text evidence="12">The sequence shown here is derived from an EMBL/GenBank/DDBJ whole genome shotgun (WGS) entry which is preliminary data.</text>
</comment>
<dbReference type="NCBIfam" id="TIGR02493">
    <property type="entry name" value="PFLA"/>
    <property type="match status" value="1"/>
</dbReference>
<evidence type="ECO:0000256" key="5">
    <source>
        <dbReference type="ARBA" id="ARBA00022691"/>
    </source>
</evidence>
<dbReference type="Gene3D" id="3.20.20.70">
    <property type="entry name" value="Aldolase class I"/>
    <property type="match status" value="1"/>
</dbReference>
<keyword evidence="6 10" id="KW-0479">Metal-binding</keyword>
<dbReference type="Proteomes" id="UP000050465">
    <property type="component" value="Unassembled WGS sequence"/>
</dbReference>
<evidence type="ECO:0000256" key="7">
    <source>
        <dbReference type="ARBA" id="ARBA00023002"/>
    </source>
</evidence>
<dbReference type="STRING" id="1666911.HLUCCA11_18285"/>
<comment type="catalytic activity">
    <reaction evidence="10">
        <text>glycyl-[formate C-acetyltransferase] + reduced [flavodoxin] + S-adenosyl-L-methionine = glycin-2-yl radical-[formate C-acetyltransferase] + semiquinone [flavodoxin] + 5'-deoxyadenosine + L-methionine + H(+)</text>
        <dbReference type="Rhea" id="RHEA:19225"/>
        <dbReference type="Rhea" id="RHEA-COMP:10622"/>
        <dbReference type="Rhea" id="RHEA-COMP:12190"/>
        <dbReference type="Rhea" id="RHEA-COMP:12191"/>
        <dbReference type="Rhea" id="RHEA-COMP:14480"/>
        <dbReference type="ChEBI" id="CHEBI:15378"/>
        <dbReference type="ChEBI" id="CHEBI:17319"/>
        <dbReference type="ChEBI" id="CHEBI:29947"/>
        <dbReference type="ChEBI" id="CHEBI:32722"/>
        <dbReference type="ChEBI" id="CHEBI:57618"/>
        <dbReference type="ChEBI" id="CHEBI:57844"/>
        <dbReference type="ChEBI" id="CHEBI:59789"/>
        <dbReference type="ChEBI" id="CHEBI:140311"/>
        <dbReference type="EC" id="1.97.1.4"/>
    </reaction>
</comment>
<dbReference type="PATRIC" id="fig|1666911.3.peg.1872"/>
<dbReference type="GO" id="GO:0043365">
    <property type="term" value="F:[formate-C-acetyltransferase]-activating enzyme activity"/>
    <property type="evidence" value="ECO:0007669"/>
    <property type="project" value="UniProtKB-UniRule"/>
</dbReference>
<proteinExistence type="inferred from homology"/>
<dbReference type="PROSITE" id="PS51918">
    <property type="entry name" value="RADICAL_SAM"/>
    <property type="match status" value="1"/>
</dbReference>
<comment type="function">
    <text evidence="1 10">Activation of pyruvate formate-lyase under anaerobic conditions by generation of an organic free radical, using S-adenosylmethionine and reduced flavodoxin as cosubstrates to produce 5'-deoxy-adenosine.</text>
</comment>
<keyword evidence="7 10" id="KW-0560">Oxidoreductase</keyword>
<dbReference type="InterPro" id="IPR013785">
    <property type="entry name" value="Aldolase_TIM"/>
</dbReference>
<keyword evidence="10" id="KW-0963">Cytoplasm</keyword>
<evidence type="ECO:0000256" key="4">
    <source>
        <dbReference type="ARBA" id="ARBA00022485"/>
    </source>
</evidence>
<sequence length="261" mass="29041">MPLLPSPTTAYAPTPPLPCSPTGRIHSVETCGTVDGPGIRFVIFTQGCLLRCQYCHNPDTRDLNGGKPVTVDELMQEIKRYRVYMQSSGGGVTISGGEPLLQPEFVREVFRQCQAMGIHTALDTSGFPDFARSQPVLDHTDLVLLDIKSFDPDTYHRVTGVSIEPTLHFAQYLSDIHKPTWIRFVLVPGLTDDPHNIEGIARFVASLRSVEKVEILPFHQMGKYKWQAMGYPYLLAETPTPTPAQIQQTMDIFASQGLTVR</sequence>
<evidence type="ECO:0000313" key="13">
    <source>
        <dbReference type="Proteomes" id="UP000050465"/>
    </source>
</evidence>
<keyword evidence="12" id="KW-0670">Pyruvate</keyword>
<dbReference type="SUPFAM" id="SSF102114">
    <property type="entry name" value="Radical SAM enzymes"/>
    <property type="match status" value="1"/>
</dbReference>
<dbReference type="CDD" id="cd01335">
    <property type="entry name" value="Radical_SAM"/>
    <property type="match status" value="1"/>
</dbReference>
<dbReference type="PANTHER" id="PTHR30352:SF5">
    <property type="entry name" value="PYRUVATE FORMATE-LYASE 1-ACTIVATING ENZYME"/>
    <property type="match status" value="1"/>
</dbReference>
<feature type="domain" description="Radical SAM core" evidence="11">
    <location>
        <begin position="34"/>
        <end position="259"/>
    </location>
</feature>
<keyword evidence="12" id="KW-0456">Lyase</keyword>
<evidence type="ECO:0000256" key="8">
    <source>
        <dbReference type="ARBA" id="ARBA00023004"/>
    </source>
</evidence>
<dbReference type="EC" id="1.97.1.4" evidence="10"/>
<dbReference type="InterPro" id="IPR012838">
    <property type="entry name" value="PFL1_activating"/>
</dbReference>
<protein>
    <recommendedName>
        <fullName evidence="3 10">Pyruvate formate-lyase-activating enzyme</fullName>
        <ecNumber evidence="10">1.97.1.4</ecNumber>
    </recommendedName>
</protein>
<dbReference type="GO" id="GO:0051539">
    <property type="term" value="F:4 iron, 4 sulfur cluster binding"/>
    <property type="evidence" value="ECO:0007669"/>
    <property type="project" value="UniProtKB-UniRule"/>
</dbReference>
<keyword evidence="9 10" id="KW-0411">Iron-sulfur</keyword>
<dbReference type="PANTHER" id="PTHR30352">
    <property type="entry name" value="PYRUVATE FORMATE-LYASE-ACTIVATING ENZYME"/>
    <property type="match status" value="1"/>
</dbReference>
<evidence type="ECO:0000256" key="9">
    <source>
        <dbReference type="ARBA" id="ARBA00023014"/>
    </source>
</evidence>
<keyword evidence="8 10" id="KW-0408">Iron</keyword>
<evidence type="ECO:0000256" key="10">
    <source>
        <dbReference type="RuleBase" id="RU362053"/>
    </source>
</evidence>
<dbReference type="GO" id="GO:0046872">
    <property type="term" value="F:metal ion binding"/>
    <property type="evidence" value="ECO:0007669"/>
    <property type="project" value="UniProtKB-UniRule"/>
</dbReference>
<evidence type="ECO:0000259" key="11">
    <source>
        <dbReference type="PROSITE" id="PS51918"/>
    </source>
</evidence>
<evidence type="ECO:0000256" key="6">
    <source>
        <dbReference type="ARBA" id="ARBA00022723"/>
    </source>
</evidence>
<dbReference type="AlphaFoldDB" id="A0A0P7YSQ8"/>
<dbReference type="PROSITE" id="PS01087">
    <property type="entry name" value="RADICAL_ACTIVATING"/>
    <property type="match status" value="1"/>
</dbReference>
<dbReference type="Pfam" id="PF04055">
    <property type="entry name" value="Radical_SAM"/>
    <property type="match status" value="1"/>
</dbReference>
<dbReference type="SFLD" id="SFLDS00029">
    <property type="entry name" value="Radical_SAM"/>
    <property type="match status" value="1"/>
</dbReference>